<dbReference type="InterPro" id="IPR036291">
    <property type="entry name" value="NAD(P)-bd_dom_sf"/>
</dbReference>
<comment type="similarity">
    <text evidence="1 4">Belongs to the pyrroline-5-carboxylate reductase family.</text>
</comment>
<dbReference type="NCBIfam" id="TIGR00112">
    <property type="entry name" value="proC"/>
    <property type="match status" value="1"/>
</dbReference>
<evidence type="ECO:0000256" key="5">
    <source>
        <dbReference type="NCBIfam" id="TIGR00112"/>
    </source>
</evidence>
<comment type="function">
    <text evidence="4">Catalyzes the reduction of 1-pyrroline-5-carboxylate (PCA) to L-proline.</text>
</comment>
<reference key="1">
    <citation type="submission" date="2017-08" db="EMBL/GenBank/DDBJ databases">
        <title>A dynamic microbial community with high functional redundancy inhabits the cold, oxic subseafloor aquifer.</title>
        <authorList>
            <person name="Tully B.J."/>
            <person name="Wheat C.G."/>
            <person name="Glazer B.T."/>
            <person name="Huber J.A."/>
        </authorList>
    </citation>
    <scope>NUCLEOTIDE SEQUENCE [LARGE SCALE GENOMIC DNA]</scope>
</reference>
<dbReference type="PANTHER" id="PTHR11645">
    <property type="entry name" value="PYRROLINE-5-CARBOXYLATE REDUCTASE"/>
    <property type="match status" value="1"/>
</dbReference>
<dbReference type="InterPro" id="IPR000304">
    <property type="entry name" value="Pyrroline-COOH_reductase"/>
</dbReference>
<feature type="domain" description="Pyrroline-5-carboxylate reductase catalytic N-terminal" evidence="7">
    <location>
        <begin position="10"/>
        <end position="101"/>
    </location>
</feature>
<evidence type="ECO:0000259" key="7">
    <source>
        <dbReference type="Pfam" id="PF03807"/>
    </source>
</evidence>
<evidence type="ECO:0000256" key="1">
    <source>
        <dbReference type="ARBA" id="ARBA00005525"/>
    </source>
</evidence>
<dbReference type="Pfam" id="PF14748">
    <property type="entry name" value="P5CR_dimer"/>
    <property type="match status" value="1"/>
</dbReference>
<dbReference type="Pfam" id="PF03807">
    <property type="entry name" value="F420_oxidored"/>
    <property type="match status" value="1"/>
</dbReference>
<dbReference type="InterPro" id="IPR029036">
    <property type="entry name" value="P5CR_dimer"/>
</dbReference>
<dbReference type="Gene3D" id="1.10.3730.10">
    <property type="entry name" value="ProC C-terminal domain-like"/>
    <property type="match status" value="1"/>
</dbReference>
<dbReference type="EMBL" id="NVUS01000014">
    <property type="protein sequence ID" value="PCI99847.1"/>
    <property type="molecule type" value="Genomic_DNA"/>
</dbReference>
<dbReference type="UniPathway" id="UPA00098">
    <property type="reaction ID" value="UER00361"/>
</dbReference>
<dbReference type="HAMAP" id="MF_01925">
    <property type="entry name" value="P5C_reductase"/>
    <property type="match status" value="1"/>
</dbReference>
<name>A0A2A4YZW4_9PROT</name>
<dbReference type="InterPro" id="IPR028939">
    <property type="entry name" value="P5C_Rdtase_cat_N"/>
</dbReference>
<protein>
    <recommendedName>
        <fullName evidence="4 5">Pyrroline-5-carboxylate reductase</fullName>
        <shortName evidence="4">P5C reductase</shortName>
        <shortName evidence="4">P5CR</shortName>
        <ecNumber evidence="4 5">1.5.1.2</ecNumber>
    </recommendedName>
    <alternativeName>
        <fullName evidence="4">PCA reductase</fullName>
    </alternativeName>
</protein>
<keyword evidence="3 4" id="KW-0560">Oxidoreductase</keyword>
<dbReference type="PANTHER" id="PTHR11645:SF0">
    <property type="entry name" value="PYRROLINE-5-CARBOXYLATE REDUCTASE 3"/>
    <property type="match status" value="1"/>
</dbReference>
<dbReference type="SUPFAM" id="SSF48179">
    <property type="entry name" value="6-phosphogluconate dehydrogenase C-terminal domain-like"/>
    <property type="match status" value="1"/>
</dbReference>
<dbReference type="GO" id="GO:0005737">
    <property type="term" value="C:cytoplasm"/>
    <property type="evidence" value="ECO:0007669"/>
    <property type="project" value="UniProtKB-SubCell"/>
</dbReference>
<feature type="binding site" evidence="6">
    <location>
        <begin position="72"/>
        <end position="75"/>
    </location>
    <ligand>
        <name>NADP(+)</name>
        <dbReference type="ChEBI" id="CHEBI:58349"/>
    </ligand>
</feature>
<evidence type="ECO:0000256" key="2">
    <source>
        <dbReference type="ARBA" id="ARBA00022857"/>
    </source>
</evidence>
<dbReference type="AlphaFoldDB" id="A0A2A4YZW4"/>
<comment type="subcellular location">
    <subcellularLocation>
        <location evidence="4">Cytoplasm</location>
    </subcellularLocation>
</comment>
<comment type="pathway">
    <text evidence="4">Amino-acid biosynthesis; L-proline biosynthesis; L-proline from L-glutamate 5-semialdehyde: step 1/1.</text>
</comment>
<evidence type="ECO:0000256" key="3">
    <source>
        <dbReference type="ARBA" id="ARBA00023002"/>
    </source>
</evidence>
<keyword evidence="4" id="KW-0963">Cytoplasm</keyword>
<dbReference type="InterPro" id="IPR008927">
    <property type="entry name" value="6-PGluconate_DH-like_C_sf"/>
</dbReference>
<dbReference type="PIRSF" id="PIRSF000193">
    <property type="entry name" value="Pyrrol-5-carb_rd"/>
    <property type="match status" value="1"/>
</dbReference>
<dbReference type="Gene3D" id="3.40.50.720">
    <property type="entry name" value="NAD(P)-binding Rossmann-like Domain"/>
    <property type="match status" value="1"/>
</dbReference>
<keyword evidence="4" id="KW-0641">Proline biosynthesis</keyword>
<comment type="catalytic activity">
    <reaction evidence="4">
        <text>L-proline + NAD(+) = (S)-1-pyrroline-5-carboxylate + NADH + 2 H(+)</text>
        <dbReference type="Rhea" id="RHEA:14105"/>
        <dbReference type="ChEBI" id="CHEBI:15378"/>
        <dbReference type="ChEBI" id="CHEBI:17388"/>
        <dbReference type="ChEBI" id="CHEBI:57540"/>
        <dbReference type="ChEBI" id="CHEBI:57945"/>
        <dbReference type="ChEBI" id="CHEBI:60039"/>
        <dbReference type="EC" id="1.5.1.2"/>
    </reaction>
</comment>
<evidence type="ECO:0000256" key="4">
    <source>
        <dbReference type="HAMAP-Rule" id="MF_01925"/>
    </source>
</evidence>
<sequence>MIKHIDRLLLVGAGKMGSAMLKGWFKAGLNPNGVYVQDPNIAPDMAQYLQHNNIAYGDAAPAIFNPQVIILAVKPQVMDAVLPHLTGFASAQSLFISVAAGKKISTYEAILGTEANIIRLMPNTPAGIGDGMSVLVGNKNVTAHQKKLGLALARTVGLAEYIDDEGLMDAVTALSGSGPAYVFHMAEAMTKAGIEAGLPESLAHTLALQTIKGSGNLMAQSDDHPSILRQNVTSPGGTTAAGLDILMGNNALENLMIKTIAAAKQRGEELG</sequence>
<dbReference type="FunFam" id="1.10.3730.10:FF:000001">
    <property type="entry name" value="Pyrroline-5-carboxylate reductase"/>
    <property type="match status" value="1"/>
</dbReference>
<dbReference type="SUPFAM" id="SSF51735">
    <property type="entry name" value="NAD(P)-binding Rossmann-fold domains"/>
    <property type="match status" value="1"/>
</dbReference>
<reference evidence="9" key="2">
    <citation type="journal article" date="2018" name="ISME J.">
        <title>A dynamic microbial community with high functional redundancy inhabits the cold, oxic subseafloor aquifer.</title>
        <authorList>
            <person name="Tully B.J."/>
            <person name="Wheat C.G."/>
            <person name="Glazer B.T."/>
            <person name="Huber J.A."/>
        </authorList>
    </citation>
    <scope>NUCLEOTIDE SEQUENCE</scope>
    <source>
        <strain evidence="9">NORP83</strain>
    </source>
</reference>
<organism evidence="9">
    <name type="scientific">OCS116 cluster bacterium</name>
    <dbReference type="NCBI Taxonomy" id="2030921"/>
    <lineage>
        <taxon>Bacteria</taxon>
        <taxon>Pseudomonadati</taxon>
        <taxon>Pseudomonadota</taxon>
        <taxon>Alphaproteobacteria</taxon>
        <taxon>OCS116 cluster</taxon>
    </lineage>
</organism>
<keyword evidence="2 4" id="KW-0521">NADP</keyword>
<evidence type="ECO:0000259" key="8">
    <source>
        <dbReference type="Pfam" id="PF14748"/>
    </source>
</evidence>
<comment type="catalytic activity">
    <reaction evidence="4">
        <text>L-proline + NADP(+) = (S)-1-pyrroline-5-carboxylate + NADPH + 2 H(+)</text>
        <dbReference type="Rhea" id="RHEA:14109"/>
        <dbReference type="ChEBI" id="CHEBI:15378"/>
        <dbReference type="ChEBI" id="CHEBI:17388"/>
        <dbReference type="ChEBI" id="CHEBI:57783"/>
        <dbReference type="ChEBI" id="CHEBI:58349"/>
        <dbReference type="ChEBI" id="CHEBI:60039"/>
        <dbReference type="EC" id="1.5.1.2"/>
    </reaction>
</comment>
<gene>
    <name evidence="4" type="primary">proC</name>
    <name evidence="9" type="ORF">COB13_11200</name>
</gene>
<keyword evidence="4" id="KW-0028">Amino-acid biosynthesis</keyword>
<dbReference type="EC" id="1.5.1.2" evidence="4 5"/>
<proteinExistence type="inferred from homology"/>
<dbReference type="GO" id="GO:0055129">
    <property type="term" value="P:L-proline biosynthetic process"/>
    <property type="evidence" value="ECO:0007669"/>
    <property type="project" value="UniProtKB-UniRule"/>
</dbReference>
<accession>A0A2A4YZW4</accession>
<dbReference type="GO" id="GO:0004735">
    <property type="term" value="F:pyrroline-5-carboxylate reductase activity"/>
    <property type="evidence" value="ECO:0007669"/>
    <property type="project" value="UniProtKB-UniRule"/>
</dbReference>
<evidence type="ECO:0000313" key="9">
    <source>
        <dbReference type="EMBL" id="PCI99847.1"/>
    </source>
</evidence>
<comment type="caution">
    <text evidence="9">The sequence shown here is derived from an EMBL/GenBank/DDBJ whole genome shotgun (WGS) entry which is preliminary data.</text>
</comment>
<feature type="domain" description="Pyrroline-5-carboxylate reductase dimerisation" evidence="8">
    <location>
        <begin position="165"/>
        <end position="270"/>
    </location>
</feature>
<evidence type="ECO:0000256" key="6">
    <source>
        <dbReference type="PIRSR" id="PIRSR000193-1"/>
    </source>
</evidence>